<evidence type="ECO:0008006" key="4">
    <source>
        <dbReference type="Google" id="ProtNLM"/>
    </source>
</evidence>
<protein>
    <recommendedName>
        <fullName evidence="4">Secreted protein</fullName>
    </recommendedName>
</protein>
<sequence>MWEHFVLRFLPRFFSSLLVHLNADILTLNDAPSHDPKTLSLSYRLFQPCHVPDIDHDMRPSKNPRMFGIDDVDENAEGSLFIVT</sequence>
<gene>
    <name evidence="2" type="ORF">E6C27_scaffold160G00350</name>
</gene>
<organism evidence="2 3">
    <name type="scientific">Cucumis melo var. makuwa</name>
    <name type="common">Oriental melon</name>
    <dbReference type="NCBI Taxonomy" id="1194695"/>
    <lineage>
        <taxon>Eukaryota</taxon>
        <taxon>Viridiplantae</taxon>
        <taxon>Streptophyta</taxon>
        <taxon>Embryophyta</taxon>
        <taxon>Tracheophyta</taxon>
        <taxon>Spermatophyta</taxon>
        <taxon>Magnoliopsida</taxon>
        <taxon>eudicotyledons</taxon>
        <taxon>Gunneridae</taxon>
        <taxon>Pentapetalae</taxon>
        <taxon>rosids</taxon>
        <taxon>fabids</taxon>
        <taxon>Cucurbitales</taxon>
        <taxon>Cucurbitaceae</taxon>
        <taxon>Benincaseae</taxon>
        <taxon>Cucumis</taxon>
    </lineage>
</organism>
<evidence type="ECO:0000256" key="1">
    <source>
        <dbReference type="SAM" id="SignalP"/>
    </source>
</evidence>
<reference evidence="2 3" key="1">
    <citation type="submission" date="2019-08" db="EMBL/GenBank/DDBJ databases">
        <title>Draft genome sequences of two oriental melons (Cucumis melo L. var makuwa).</title>
        <authorList>
            <person name="Kwon S.-Y."/>
        </authorList>
    </citation>
    <scope>NUCLEOTIDE SEQUENCE [LARGE SCALE GENOMIC DNA]</scope>
    <source>
        <strain evidence="3">cv. SW 3</strain>
        <tissue evidence="2">Leaf</tissue>
    </source>
</reference>
<feature type="signal peptide" evidence="1">
    <location>
        <begin position="1"/>
        <end position="16"/>
    </location>
</feature>
<feature type="chain" id="PRO_5022806447" description="Secreted protein" evidence="1">
    <location>
        <begin position="17"/>
        <end position="84"/>
    </location>
</feature>
<keyword evidence="1" id="KW-0732">Signal</keyword>
<dbReference type="AlphaFoldDB" id="A0A5A7UZJ2"/>
<name>A0A5A7UZJ2_CUCMM</name>
<comment type="caution">
    <text evidence="2">The sequence shown here is derived from an EMBL/GenBank/DDBJ whole genome shotgun (WGS) entry which is preliminary data.</text>
</comment>
<dbReference type="Proteomes" id="UP000321393">
    <property type="component" value="Unassembled WGS sequence"/>
</dbReference>
<evidence type="ECO:0000313" key="3">
    <source>
        <dbReference type="Proteomes" id="UP000321393"/>
    </source>
</evidence>
<accession>A0A5A7UZJ2</accession>
<evidence type="ECO:0000313" key="2">
    <source>
        <dbReference type="EMBL" id="KAA0060067.1"/>
    </source>
</evidence>
<proteinExistence type="predicted"/>
<dbReference type="EMBL" id="SSTE01005747">
    <property type="protein sequence ID" value="KAA0060067.1"/>
    <property type="molecule type" value="Genomic_DNA"/>
</dbReference>